<dbReference type="InterPro" id="IPR001487">
    <property type="entry name" value="Bromodomain"/>
</dbReference>
<dbReference type="SUPFAM" id="SSF47370">
    <property type="entry name" value="Bromodomain"/>
    <property type="match status" value="1"/>
</dbReference>
<keyword evidence="4 13" id="KW-0863">Zinc-finger</keyword>
<keyword evidence="2" id="KW-0597">Phosphoprotein</keyword>
<feature type="region of interest" description="Disordered" evidence="15">
    <location>
        <begin position="283"/>
        <end position="318"/>
    </location>
</feature>
<feature type="domain" description="DDT" evidence="18">
    <location>
        <begin position="357"/>
        <end position="422"/>
    </location>
</feature>
<feature type="compositionally biased region" description="Basic residues" evidence="15">
    <location>
        <begin position="1352"/>
        <end position="1361"/>
    </location>
</feature>
<dbReference type="Pfam" id="PF15612">
    <property type="entry name" value="WHIM1"/>
    <property type="match status" value="1"/>
</dbReference>
<feature type="region of interest" description="Disordered" evidence="15">
    <location>
        <begin position="1178"/>
        <end position="1361"/>
    </location>
</feature>
<dbReference type="EMBL" id="GDKW01001189">
    <property type="protein sequence ID" value="JAI55406.1"/>
    <property type="molecule type" value="mRNA"/>
</dbReference>
<evidence type="ECO:0000256" key="4">
    <source>
        <dbReference type="ARBA" id="ARBA00022771"/>
    </source>
</evidence>
<keyword evidence="10 14" id="KW-0539">Nucleus</keyword>
<keyword evidence="5" id="KW-0862">Zinc</keyword>
<evidence type="ECO:0000256" key="15">
    <source>
        <dbReference type="SAM" id="MobiDB-lite"/>
    </source>
</evidence>
<dbReference type="SMART" id="SM00249">
    <property type="entry name" value="PHD"/>
    <property type="match status" value="2"/>
</dbReference>
<dbReference type="PANTHER" id="PTHR46510">
    <property type="entry name" value="BROMODOMAIN ADJACENT TO ZINC FINGER DOMAIN PROTEIN 1A"/>
    <property type="match status" value="1"/>
</dbReference>
<keyword evidence="3" id="KW-0479">Metal-binding</keyword>
<feature type="domain" description="PHD-type" evidence="17">
    <location>
        <begin position="1050"/>
        <end position="1100"/>
    </location>
</feature>
<dbReference type="GO" id="GO:0031445">
    <property type="term" value="P:regulation of heterochromatin formation"/>
    <property type="evidence" value="ECO:0007669"/>
    <property type="project" value="TreeGrafter"/>
</dbReference>
<dbReference type="PRINTS" id="PR00503">
    <property type="entry name" value="BROMODOMAIN"/>
</dbReference>
<feature type="compositionally biased region" description="Acidic residues" evidence="15">
    <location>
        <begin position="1321"/>
        <end position="1332"/>
    </location>
</feature>
<organism evidence="20">
    <name type="scientific">Rhodnius neglectus</name>
    <dbReference type="NCBI Taxonomy" id="72488"/>
    <lineage>
        <taxon>Eukaryota</taxon>
        <taxon>Metazoa</taxon>
        <taxon>Ecdysozoa</taxon>
        <taxon>Arthropoda</taxon>
        <taxon>Hexapoda</taxon>
        <taxon>Insecta</taxon>
        <taxon>Pterygota</taxon>
        <taxon>Neoptera</taxon>
        <taxon>Paraneoptera</taxon>
        <taxon>Hemiptera</taxon>
        <taxon>Heteroptera</taxon>
        <taxon>Panheteroptera</taxon>
        <taxon>Cimicomorpha</taxon>
        <taxon>Reduviidae</taxon>
        <taxon>Triatominae</taxon>
        <taxon>Rhodnius</taxon>
    </lineage>
</organism>
<feature type="region of interest" description="Disordered" evidence="15">
    <location>
        <begin position="237"/>
        <end position="258"/>
    </location>
</feature>
<evidence type="ECO:0000259" key="17">
    <source>
        <dbReference type="PROSITE" id="PS50016"/>
    </source>
</evidence>
<name>A0A0P4VQV2_9HEMI</name>
<dbReference type="SUPFAM" id="SSF57903">
    <property type="entry name" value="FYVE/PHD zinc finger"/>
    <property type="match status" value="2"/>
</dbReference>
<evidence type="ECO:0000256" key="5">
    <source>
        <dbReference type="ARBA" id="ARBA00022833"/>
    </source>
</evidence>
<evidence type="ECO:0000256" key="3">
    <source>
        <dbReference type="ARBA" id="ARBA00022723"/>
    </source>
</evidence>
<evidence type="ECO:0000256" key="14">
    <source>
        <dbReference type="PROSITE-ProRule" id="PRU00475"/>
    </source>
</evidence>
<feature type="compositionally biased region" description="Polar residues" evidence="15">
    <location>
        <begin position="1209"/>
        <end position="1218"/>
    </location>
</feature>
<dbReference type="GO" id="GO:0008623">
    <property type="term" value="C:CHRAC"/>
    <property type="evidence" value="ECO:0007669"/>
    <property type="project" value="TreeGrafter"/>
</dbReference>
<dbReference type="InterPro" id="IPR028942">
    <property type="entry name" value="WHIM1_dom"/>
</dbReference>
<evidence type="ECO:0000256" key="1">
    <source>
        <dbReference type="ARBA" id="ARBA00004123"/>
    </source>
</evidence>
<dbReference type="InterPro" id="IPR028941">
    <property type="entry name" value="WHIM2_dom"/>
</dbReference>
<feature type="domain" description="WAC" evidence="19">
    <location>
        <begin position="22"/>
        <end position="128"/>
    </location>
</feature>
<evidence type="ECO:0000256" key="13">
    <source>
        <dbReference type="PROSITE-ProRule" id="PRU00146"/>
    </source>
</evidence>
<dbReference type="GO" id="GO:0008270">
    <property type="term" value="F:zinc ion binding"/>
    <property type="evidence" value="ECO:0007669"/>
    <property type="project" value="UniProtKB-KW"/>
</dbReference>
<dbReference type="GO" id="GO:0006355">
    <property type="term" value="P:regulation of DNA-templated transcription"/>
    <property type="evidence" value="ECO:0007669"/>
    <property type="project" value="TreeGrafter"/>
</dbReference>
<keyword evidence="9" id="KW-0804">Transcription</keyword>
<dbReference type="PROSITE" id="PS50827">
    <property type="entry name" value="DDT"/>
    <property type="match status" value="1"/>
</dbReference>
<dbReference type="InterPro" id="IPR018501">
    <property type="entry name" value="DDT_dom"/>
</dbReference>
<evidence type="ECO:0000256" key="9">
    <source>
        <dbReference type="ARBA" id="ARBA00023163"/>
    </source>
</evidence>
<feature type="domain" description="Bromo" evidence="16">
    <location>
        <begin position="1381"/>
        <end position="1451"/>
    </location>
</feature>
<dbReference type="PROSITE" id="PS50014">
    <property type="entry name" value="BROMODOMAIN_2"/>
    <property type="match status" value="1"/>
</dbReference>
<dbReference type="PROSITE" id="PS00633">
    <property type="entry name" value="BROMODOMAIN_1"/>
    <property type="match status" value="1"/>
</dbReference>
<dbReference type="GO" id="GO:0006338">
    <property type="term" value="P:chromatin remodeling"/>
    <property type="evidence" value="ECO:0007669"/>
    <property type="project" value="InterPro"/>
</dbReference>
<evidence type="ECO:0000256" key="10">
    <source>
        <dbReference type="ARBA" id="ARBA00023242"/>
    </source>
</evidence>
<evidence type="ECO:0000259" key="19">
    <source>
        <dbReference type="PROSITE" id="PS51136"/>
    </source>
</evidence>
<dbReference type="InterPro" id="IPR019787">
    <property type="entry name" value="Znf_PHD-finger"/>
</dbReference>
<feature type="domain" description="PHD-type" evidence="17">
    <location>
        <begin position="1125"/>
        <end position="1172"/>
    </location>
</feature>
<dbReference type="GO" id="GO:0003677">
    <property type="term" value="F:DNA binding"/>
    <property type="evidence" value="ECO:0007669"/>
    <property type="project" value="TreeGrafter"/>
</dbReference>
<evidence type="ECO:0000259" key="16">
    <source>
        <dbReference type="PROSITE" id="PS50014"/>
    </source>
</evidence>
<evidence type="ECO:0000256" key="12">
    <source>
        <dbReference type="PROSITE-ProRule" id="PRU00035"/>
    </source>
</evidence>
<dbReference type="PROSITE" id="PS50016">
    <property type="entry name" value="ZF_PHD_2"/>
    <property type="match status" value="2"/>
</dbReference>
<feature type="compositionally biased region" description="Basic and acidic residues" evidence="15">
    <location>
        <begin position="294"/>
        <end position="318"/>
    </location>
</feature>
<evidence type="ECO:0000259" key="18">
    <source>
        <dbReference type="PROSITE" id="PS50827"/>
    </source>
</evidence>
<dbReference type="Gene3D" id="3.30.40.10">
    <property type="entry name" value="Zinc/RING finger domain, C3HC4 (zinc finger)"/>
    <property type="match status" value="2"/>
</dbReference>
<dbReference type="InterPro" id="IPR011011">
    <property type="entry name" value="Znf_FYVE_PHD"/>
</dbReference>
<dbReference type="FunFam" id="3.30.40.10:FF:000300">
    <property type="entry name" value="Bromodomain adjacent to zinc finger domain protein 1A"/>
    <property type="match status" value="1"/>
</dbReference>
<keyword evidence="6" id="KW-0805">Transcription regulation</keyword>
<comment type="subcellular location">
    <subcellularLocation>
        <location evidence="1 14">Nucleus</location>
    </subcellularLocation>
</comment>
<dbReference type="Pfam" id="PF00628">
    <property type="entry name" value="PHD"/>
    <property type="match status" value="2"/>
</dbReference>
<protein>
    <recommendedName>
        <fullName evidence="11">Bromodomain adjacent to zinc finger domain protein 1A</fullName>
    </recommendedName>
</protein>
<dbReference type="PANTHER" id="PTHR46510:SF1">
    <property type="entry name" value="BROMODOMAIN ADJACENT TO ZINC FINGER DOMAIN PROTEIN 1A"/>
    <property type="match status" value="1"/>
</dbReference>
<dbReference type="PROSITE" id="PS51136">
    <property type="entry name" value="WAC"/>
    <property type="match status" value="1"/>
</dbReference>
<dbReference type="GO" id="GO:0000228">
    <property type="term" value="C:nuclear chromosome"/>
    <property type="evidence" value="ECO:0007669"/>
    <property type="project" value="TreeGrafter"/>
</dbReference>
<dbReference type="InterPro" id="IPR019786">
    <property type="entry name" value="Zinc_finger_PHD-type_CS"/>
</dbReference>
<feature type="compositionally biased region" description="Acidic residues" evidence="15">
    <location>
        <begin position="1241"/>
        <end position="1280"/>
    </location>
</feature>
<dbReference type="InterPro" id="IPR013136">
    <property type="entry name" value="WSTF_Acf1_Cbp146"/>
</dbReference>
<dbReference type="InterPro" id="IPR047171">
    <property type="entry name" value="BAZ1A"/>
</dbReference>
<proteinExistence type="evidence at transcript level"/>
<dbReference type="InterPro" id="IPR018359">
    <property type="entry name" value="Bromodomain_CS"/>
</dbReference>
<evidence type="ECO:0000256" key="7">
    <source>
        <dbReference type="ARBA" id="ARBA00023054"/>
    </source>
</evidence>
<sequence length="1489" mass="171137">MPLLHKKPFIPNEFPIDLKESEEVFFCRITHEIFRDYDEFCERIILCNSLVWSCSLTGRSHLTYQEAAASEEKVKRLLKKFPMELRIPVLYLSSICERRSLIDLAEEVFLYVKDRFFIGETVQVNLPEGVRTCHVLSVIPPSTEELEASNHTPNGDRHWPPAFSFKYEVERHDTNDELVVTADQIFRKKSSYNKDKNRLYIKQFVHLESGTWKLKENSYIKYGINKVRYDQIFCGEPPDMNPKKTSPVKKNGKKQETLNRYFKPSDKKYLAAKKNAAKKSELLAAKHKKKKNKKDLDDARSSNGKSDQKQKTKSEKMEQRMKYAEFVKEWNMKREDLECEDLKEMPAATAVECRLPNEYFGDVVMIMEFFHAFRKVLPVKDFFPNGIPFELMERALLDKEIAGPFCDILQLLLTVIFELQEQESDETKDNDIKLTPGLVFERGDGETLRIMKCATEMDVWIKKHHGLPLSQLPLDTSTITEVLRLHLLCSGAKANKSKLSKWRYQSRGGYCSNDDPAVILKRDNFQIIDSLSNRNVCDLSIRDKIDILNCLTNQILTYASLRDIIEEGCEKARQMRAELRSVRAAETKREKEEASRQKELKKDNAITENGVILDNDQKNLRSGTGEKKDELLCKEIRSALASAQLTPLGTDRAHRRFWVFSSLPGLFVEHYDDHHDRCLPKGTPVVNLNGSTTDGDNLDYIRRLFEESGNKENFAGTTQSLGSYVSPAKKLLVEKNGADSPIIGRNQNKNESQNLICWADPVNCPVHGTAVQKITWSFYHSPAQIDLLIDSLNRRGMRERKLRQALIQEKASIVRHLRKCPVSKLNPTLIETIGEEERKMAKKILRQYDNANLNYPVGTSLDEIMEISLRDLILETEEKITNGALGTVKVKDREAWRKAIRENSYDKQCKKLSWGPRCDEDDESLGIKEEDMEVIKKEDESSRSSTPSIDDALTFKGFNRVPQRPVICDLASAILQIEQGIDQKFLKRPLGLDPKERRELKEEKDREIRMSTPALERWETALMESTNIPQLFLHLSTLENSVSWEKSALNAFCKLCRRRTDPENMLLCDTCNKGHHLYCLKPKLTKVPSGDWHCPRCRPKQKVETIKRKRRLFSEDESDNEEKEEWICKTCSENGAQLLCHSCETYQHLSCVVPPMRKVPKSKWFCHECRQLNAAAMQKESQKDTSINIVENGGSPPTTPKVEDLDNVNGGSPVQSAERTPRSGRKPAVAKIEQPSNHIVEEDDDEFVGGDDIDDDDYMVDMRDDEDEDNDDGDDDIASDDDVRWRVNTAVESERSSRRKSSKAATAKISQFAKQLRSNGWDDEDEDGLDDAESIHESVTSVRRSGRDSASHRRNRNSGHHICRDLPLDNAALLEILDDLMHHEDAWPFLRPVTKSEVPDYHQIIKKPMDLATIKHKLNMLSYTKNSELIADTELMFDNCNVYNEEGSEVYRAGVKLRKLFYKLCKKHNLQLDVDTQDQPPAKKARTVL</sequence>
<dbReference type="InterPro" id="IPR001965">
    <property type="entry name" value="Znf_PHD"/>
</dbReference>
<dbReference type="Pfam" id="PF02791">
    <property type="entry name" value="DDT"/>
    <property type="match status" value="1"/>
</dbReference>
<evidence type="ECO:0000313" key="20">
    <source>
        <dbReference type="EMBL" id="JAI55406.1"/>
    </source>
</evidence>
<reference evidence="20" key="1">
    <citation type="journal article" date="2016" name="PLoS Negl. Trop. Dis.">
        <title>A Deep Insight into the Sialome of Rhodnius neglectus, a Vector of Chagas Disease.</title>
        <authorList>
            <person name="Santiago P.B."/>
            <person name="Assumpcao T.C."/>
            <person name="Araujo C.N."/>
            <person name="Bastos I.M."/>
            <person name="Neves D."/>
            <person name="Silva I.G."/>
            <person name="Charneau S."/>
            <person name="Queiroz R.M."/>
            <person name="Raiol T."/>
            <person name="Oliveira J.V."/>
            <person name="Sousa M.V."/>
            <person name="Calvo E."/>
            <person name="Ribeiro J.M."/>
            <person name="Santana J.M."/>
        </authorList>
    </citation>
    <scope>NUCLEOTIDE SEQUENCE</scope>
    <source>
        <tissue evidence="20">Salivary glands</tissue>
    </source>
</reference>
<dbReference type="Pfam" id="PF00439">
    <property type="entry name" value="Bromodomain"/>
    <property type="match status" value="1"/>
</dbReference>
<keyword evidence="8 12" id="KW-0103">Bromodomain</keyword>
<dbReference type="GO" id="GO:0045740">
    <property type="term" value="P:positive regulation of DNA replication"/>
    <property type="evidence" value="ECO:0007669"/>
    <property type="project" value="TreeGrafter"/>
</dbReference>
<dbReference type="InterPro" id="IPR013083">
    <property type="entry name" value="Znf_RING/FYVE/PHD"/>
</dbReference>
<dbReference type="InterPro" id="IPR036427">
    <property type="entry name" value="Bromodomain-like_sf"/>
</dbReference>
<evidence type="ECO:0000256" key="11">
    <source>
        <dbReference type="ARBA" id="ARBA00068253"/>
    </source>
</evidence>
<evidence type="ECO:0000256" key="6">
    <source>
        <dbReference type="ARBA" id="ARBA00023015"/>
    </source>
</evidence>
<keyword evidence="7" id="KW-0175">Coiled coil</keyword>
<dbReference type="SMART" id="SM00571">
    <property type="entry name" value="DDT"/>
    <property type="match status" value="1"/>
</dbReference>
<dbReference type="SMART" id="SM00297">
    <property type="entry name" value="BROMO"/>
    <property type="match status" value="1"/>
</dbReference>
<evidence type="ECO:0000256" key="2">
    <source>
        <dbReference type="ARBA" id="ARBA00022553"/>
    </source>
</evidence>
<dbReference type="PROSITE" id="PS01359">
    <property type="entry name" value="ZF_PHD_1"/>
    <property type="match status" value="1"/>
</dbReference>
<evidence type="ECO:0000256" key="8">
    <source>
        <dbReference type="ARBA" id="ARBA00023117"/>
    </source>
</evidence>
<accession>A0A0P4VQV2</accession>
<dbReference type="Pfam" id="PF15613">
    <property type="entry name" value="WSD"/>
    <property type="match status" value="1"/>
</dbReference>
<dbReference type="Gene3D" id="1.20.920.10">
    <property type="entry name" value="Bromodomain-like"/>
    <property type="match status" value="1"/>
</dbReference>
<dbReference type="Pfam" id="PF10537">
    <property type="entry name" value="WAC_Acf1_DNA_bd"/>
    <property type="match status" value="1"/>
</dbReference>